<keyword evidence="4" id="KW-0472">Membrane</keyword>
<dbReference type="GO" id="GO:0016746">
    <property type="term" value="F:acyltransferase activity"/>
    <property type="evidence" value="ECO:0007669"/>
    <property type="project" value="UniProtKB-KW"/>
</dbReference>
<proteinExistence type="inferred from homology"/>
<dbReference type="CDD" id="cd07990">
    <property type="entry name" value="LPLAT_LCLAT1-like"/>
    <property type="match status" value="1"/>
</dbReference>
<reference evidence="7" key="1">
    <citation type="submission" date="2025-08" db="UniProtKB">
        <authorList>
            <consortium name="RefSeq"/>
        </authorList>
    </citation>
    <scope>IDENTIFICATION</scope>
</reference>
<dbReference type="Pfam" id="PF01553">
    <property type="entry name" value="Acyltransferase"/>
    <property type="match status" value="1"/>
</dbReference>
<dbReference type="PANTHER" id="PTHR10983">
    <property type="entry name" value="1-ACYLGLYCEROL-3-PHOSPHATE ACYLTRANSFERASE-RELATED"/>
    <property type="match status" value="1"/>
</dbReference>
<dbReference type="SMART" id="SM00563">
    <property type="entry name" value="PlsC"/>
    <property type="match status" value="1"/>
</dbReference>
<name>A0ABM4CK99_HYDVU</name>
<organism evidence="6 7">
    <name type="scientific">Hydra vulgaris</name>
    <name type="common">Hydra</name>
    <name type="synonym">Hydra attenuata</name>
    <dbReference type="NCBI Taxonomy" id="6087"/>
    <lineage>
        <taxon>Eukaryota</taxon>
        <taxon>Metazoa</taxon>
        <taxon>Cnidaria</taxon>
        <taxon>Hydrozoa</taxon>
        <taxon>Hydroidolina</taxon>
        <taxon>Anthoathecata</taxon>
        <taxon>Aplanulata</taxon>
        <taxon>Hydridae</taxon>
        <taxon>Hydra</taxon>
    </lineage>
</organism>
<evidence type="ECO:0000256" key="4">
    <source>
        <dbReference type="SAM" id="Phobius"/>
    </source>
</evidence>
<keyword evidence="6" id="KW-1185">Reference proteome</keyword>
<dbReference type="InterPro" id="IPR032098">
    <property type="entry name" value="Acyltransf_C"/>
</dbReference>
<evidence type="ECO:0000256" key="2">
    <source>
        <dbReference type="ARBA" id="ARBA00022679"/>
    </source>
</evidence>
<dbReference type="Pfam" id="PF16076">
    <property type="entry name" value="Acyltransf_C"/>
    <property type="match status" value="1"/>
</dbReference>
<evidence type="ECO:0000259" key="5">
    <source>
        <dbReference type="SMART" id="SM00563"/>
    </source>
</evidence>
<feature type="domain" description="Phospholipid/glycerol acyltransferase" evidence="5">
    <location>
        <begin position="1"/>
        <end position="119"/>
    </location>
</feature>
<comment type="similarity">
    <text evidence="1">Belongs to the 1-acyl-sn-glycerol-3-phosphate acyltransferase family.</text>
</comment>
<dbReference type="GeneID" id="105848046"/>
<keyword evidence="4" id="KW-1133">Transmembrane helix</keyword>
<evidence type="ECO:0000256" key="1">
    <source>
        <dbReference type="ARBA" id="ARBA00008655"/>
    </source>
</evidence>
<evidence type="ECO:0000313" key="6">
    <source>
        <dbReference type="Proteomes" id="UP001652625"/>
    </source>
</evidence>
<dbReference type="RefSeq" id="XP_065662185.1">
    <property type="nucleotide sequence ID" value="XM_065806113.1"/>
</dbReference>
<evidence type="ECO:0000313" key="7">
    <source>
        <dbReference type="RefSeq" id="XP_065662185.1"/>
    </source>
</evidence>
<evidence type="ECO:0000256" key="3">
    <source>
        <dbReference type="ARBA" id="ARBA00023315"/>
    </source>
</evidence>
<dbReference type="InterPro" id="IPR002123">
    <property type="entry name" value="Plipid/glycerol_acylTrfase"/>
</dbReference>
<keyword evidence="4" id="KW-0812">Transmembrane</keyword>
<protein>
    <submittedName>
        <fullName evidence="7">Lysocardiolipin acyltransferase 1 isoform X3</fullName>
    </submittedName>
</protein>
<feature type="transmembrane region" description="Helical" evidence="4">
    <location>
        <begin position="249"/>
        <end position="267"/>
    </location>
</feature>
<keyword evidence="3 7" id="KW-0012">Acyltransferase</keyword>
<gene>
    <name evidence="7" type="primary">LOC105848046</name>
</gene>
<dbReference type="PANTHER" id="PTHR10983:SF16">
    <property type="entry name" value="LYSOCARDIOLIPIN ACYLTRANSFERASE 1"/>
    <property type="match status" value="1"/>
</dbReference>
<feature type="transmembrane region" description="Helical" evidence="4">
    <location>
        <begin position="222"/>
        <end position="243"/>
    </location>
</feature>
<keyword evidence="2" id="KW-0808">Transferase</keyword>
<accession>A0ABM4CK99</accession>
<sequence>MNHRCRLDWMFYWMVHLRTGRLGNEKIIMRGDLKNMVGFGWCMQNVMYFFLQRRWDLDHIYLDRMLNYFIDINYPLQLFIFPEGTNMCKRGKSKSDSFAEKNGLPIYQYVLHPHVKGFNYLVQKLRGKVIDSIHDVTIGYPKNLCYGEKDLITGNFPLEIHVHFKSYKISDIPIDSDSLDEWCKKIWLEKEERLKKFYENGEFIGEPVHYNDKSSLYKYNSIMGLVNLFWATFLLTCVYSLWWCSFARWYSVLMVIFYVFVSFFGGVDKLQLYLHDKIKNKQNLQ</sequence>
<dbReference type="Proteomes" id="UP001652625">
    <property type="component" value="Chromosome 09"/>
</dbReference>